<reference evidence="2 3" key="1">
    <citation type="submission" date="2023-03" db="EMBL/GenBank/DDBJ databases">
        <authorList>
            <person name="Pearce D."/>
        </authorList>
    </citation>
    <scope>NUCLEOTIDE SEQUENCE [LARGE SCALE GENOMIC DNA]</scope>
    <source>
        <strain evidence="2">Msz</strain>
    </source>
</reference>
<evidence type="ECO:0000313" key="2">
    <source>
        <dbReference type="EMBL" id="CAI8733822.1"/>
    </source>
</evidence>
<name>A0ABM9HWI7_9GAMM</name>
<evidence type="ECO:0000313" key="3">
    <source>
        <dbReference type="Proteomes" id="UP001162030"/>
    </source>
</evidence>
<accession>A0ABM9HWI7</accession>
<dbReference type="EMBL" id="OX458333">
    <property type="protein sequence ID" value="CAI8733822.1"/>
    <property type="molecule type" value="Genomic_DNA"/>
</dbReference>
<evidence type="ECO:0000256" key="1">
    <source>
        <dbReference type="SAM" id="MobiDB-lite"/>
    </source>
</evidence>
<protein>
    <submittedName>
        <fullName evidence="2">Uncharacterized protein</fullName>
    </submittedName>
</protein>
<keyword evidence="3" id="KW-1185">Reference proteome</keyword>
<dbReference type="Proteomes" id="UP001162030">
    <property type="component" value="Chromosome"/>
</dbReference>
<feature type="compositionally biased region" description="Basic and acidic residues" evidence="1">
    <location>
        <begin position="157"/>
        <end position="167"/>
    </location>
</feature>
<proteinExistence type="predicted"/>
<feature type="region of interest" description="Disordered" evidence="1">
    <location>
        <begin position="147"/>
        <end position="172"/>
    </location>
</feature>
<organism evidence="2 3">
    <name type="scientific">Methylocaldum szegediense</name>
    <dbReference type="NCBI Taxonomy" id="73780"/>
    <lineage>
        <taxon>Bacteria</taxon>
        <taxon>Pseudomonadati</taxon>
        <taxon>Pseudomonadota</taxon>
        <taxon>Gammaproteobacteria</taxon>
        <taxon>Methylococcales</taxon>
        <taxon>Methylococcaceae</taxon>
        <taxon>Methylocaldum</taxon>
    </lineage>
</organism>
<gene>
    <name evidence="2" type="ORF">MSZNOR_0331</name>
</gene>
<sequence>MPPKGAGQDHSAQTGSQGLRTLETILAHWIPGIPIPNDVFGSTEATLPIANGVFGSAEATLPIANGHPGSTQMLLPITNDIVGTAEAILPYQDGEMAFIRRRLSPFEEPAAEATDSAERSLLKGYLAADLGNGLGNERFRLRRRPERNASELCRASPKREPPRKELTVVDDESANNKSSRIGRIVRFFYIAIALMQYILSKSKSYNFGSIYASIRTPLERMSHR</sequence>